<proteinExistence type="predicted"/>
<protein>
    <submittedName>
        <fullName evidence="1">Uncharacterized protein</fullName>
    </submittedName>
</protein>
<dbReference type="KEGG" id="pvo:PVOR_01925"/>
<evidence type="ECO:0000313" key="2">
    <source>
        <dbReference type="Proteomes" id="UP000003094"/>
    </source>
</evidence>
<dbReference type="Proteomes" id="UP000003094">
    <property type="component" value="Unassembled WGS sequence"/>
</dbReference>
<dbReference type="AlphaFoldDB" id="A0A2R9T2X3"/>
<name>A0A2R9T2X3_9BACL</name>
<comment type="caution">
    <text evidence="1">The sequence shown here is derived from an EMBL/GenBank/DDBJ whole genome shotgun (WGS) entry which is preliminary data.</text>
</comment>
<keyword evidence="2" id="KW-1185">Reference proteome</keyword>
<accession>A0A2R9T2X3</accession>
<organism evidence="1 2">
    <name type="scientific">Paenibacillus vortex V453</name>
    <dbReference type="NCBI Taxonomy" id="715225"/>
    <lineage>
        <taxon>Bacteria</taxon>
        <taxon>Bacillati</taxon>
        <taxon>Bacillota</taxon>
        <taxon>Bacilli</taxon>
        <taxon>Bacillales</taxon>
        <taxon>Paenibacillaceae</taxon>
        <taxon>Paenibacillus</taxon>
    </lineage>
</organism>
<evidence type="ECO:0000313" key="1">
    <source>
        <dbReference type="EMBL" id="EFU43924.1"/>
    </source>
</evidence>
<sequence>MYETEIDALSALEPAARLIAQITEWRRPGEYRFKADFPAEYKQWVRTANILRKSKDRDFRDYGQHMRRFSDVTTELDELPKDSRKFRRKMAEFGRVVDHGLKVHARISERVVTDDGI</sequence>
<gene>
    <name evidence="1" type="ORF">PVOR_01925</name>
</gene>
<dbReference type="EMBL" id="ADHJ01000001">
    <property type="protein sequence ID" value="EFU43924.1"/>
    <property type="molecule type" value="Genomic_DNA"/>
</dbReference>
<reference evidence="1 2" key="1">
    <citation type="journal article" date="2010" name="BMC Genomics">
        <title>Genome sequence of the pattern forming Paenibacillus vortex bacterium reveals potential for thriving in complex environments.</title>
        <authorList>
            <person name="Sirota-Madi A."/>
            <person name="Olender T."/>
            <person name="Helman Y."/>
            <person name="Ingham C."/>
            <person name="Brainis I."/>
            <person name="Roth D."/>
            <person name="Hagi E."/>
            <person name="Brodsky L."/>
            <person name="Leshkowitz D."/>
            <person name="Galatenko V."/>
            <person name="Nikolaev V."/>
            <person name="Mugasimangalam R.C."/>
            <person name="Bransburg-Zabary S."/>
            <person name="Gutnick D.L."/>
            <person name="Lancet D."/>
            <person name="Ben-Jacob E."/>
        </authorList>
    </citation>
    <scope>NUCLEOTIDE SEQUENCE [LARGE SCALE GENOMIC DNA]</scope>
    <source>
        <strain evidence="1 2">V453</strain>
    </source>
</reference>
<dbReference type="RefSeq" id="WP_006207344.1">
    <property type="nucleotide sequence ID" value="NZ_ADHJ01000001.1"/>
</dbReference>